<feature type="non-terminal residue" evidence="2">
    <location>
        <position position="1"/>
    </location>
</feature>
<feature type="region of interest" description="Disordered" evidence="1">
    <location>
        <begin position="1"/>
        <end position="23"/>
    </location>
</feature>
<evidence type="ECO:0000256" key="1">
    <source>
        <dbReference type="SAM" id="MobiDB-lite"/>
    </source>
</evidence>
<accession>A0AAN5CAF0</accession>
<proteinExistence type="predicted"/>
<evidence type="ECO:0000313" key="3">
    <source>
        <dbReference type="Proteomes" id="UP001328107"/>
    </source>
</evidence>
<gene>
    <name evidence="2" type="ORF">PMAYCL1PPCAC_14283</name>
</gene>
<dbReference type="EMBL" id="BTRK01000003">
    <property type="protein sequence ID" value="GMR44088.1"/>
    <property type="molecule type" value="Genomic_DNA"/>
</dbReference>
<name>A0AAN5CAF0_9BILA</name>
<organism evidence="2 3">
    <name type="scientific">Pristionchus mayeri</name>
    <dbReference type="NCBI Taxonomy" id="1317129"/>
    <lineage>
        <taxon>Eukaryota</taxon>
        <taxon>Metazoa</taxon>
        <taxon>Ecdysozoa</taxon>
        <taxon>Nematoda</taxon>
        <taxon>Chromadorea</taxon>
        <taxon>Rhabditida</taxon>
        <taxon>Rhabditina</taxon>
        <taxon>Diplogasteromorpha</taxon>
        <taxon>Diplogasteroidea</taxon>
        <taxon>Neodiplogasteridae</taxon>
        <taxon>Pristionchus</taxon>
    </lineage>
</organism>
<protein>
    <submittedName>
        <fullName evidence="2">Uncharacterized protein</fullName>
    </submittedName>
</protein>
<keyword evidence="3" id="KW-1185">Reference proteome</keyword>
<evidence type="ECO:0000313" key="2">
    <source>
        <dbReference type="EMBL" id="GMR44088.1"/>
    </source>
</evidence>
<feature type="non-terminal residue" evidence="2">
    <location>
        <position position="248"/>
    </location>
</feature>
<dbReference type="AlphaFoldDB" id="A0AAN5CAF0"/>
<comment type="caution">
    <text evidence="2">The sequence shown here is derived from an EMBL/GenBank/DDBJ whole genome shotgun (WGS) entry which is preliminary data.</text>
</comment>
<sequence length="248" mass="28797">ATSKEKEDQMERSRSSSEEISEKWKDFPSAIRRTAWEIVQSEQKEEQIELFKGLVTVMKGRESGEASDERLKNFLDRAHKLMDAYLDLTRRYGWIDMPLTGQEPYLDGTFPTEEEEEGLSDEKMNDTVEKGFEDTVIKKEIKEEIMDEEVLQNPAPTSIQEKCDKAKEKKEEDDWSTRDYSRYWTAAMERTINGTNFTASEKGAIKQALTDMLFKGLPLRTASEKYTVAPRRLVAFATRTKQMCKTMR</sequence>
<dbReference type="Proteomes" id="UP001328107">
    <property type="component" value="Unassembled WGS sequence"/>
</dbReference>
<reference evidence="3" key="1">
    <citation type="submission" date="2022-10" db="EMBL/GenBank/DDBJ databases">
        <title>Genome assembly of Pristionchus species.</title>
        <authorList>
            <person name="Yoshida K."/>
            <person name="Sommer R.J."/>
        </authorList>
    </citation>
    <scope>NUCLEOTIDE SEQUENCE [LARGE SCALE GENOMIC DNA]</scope>
    <source>
        <strain evidence="3">RS5460</strain>
    </source>
</reference>